<feature type="domain" description="Copper amine oxidase-like N-terminal" evidence="3">
    <location>
        <begin position="1115"/>
        <end position="1217"/>
    </location>
</feature>
<evidence type="ECO:0000259" key="5">
    <source>
        <dbReference type="Pfam" id="PF18675"/>
    </source>
</evidence>
<dbReference type="SUPFAM" id="SSF55383">
    <property type="entry name" value="Copper amine oxidase, domain N"/>
    <property type="match status" value="1"/>
</dbReference>
<dbReference type="Gene3D" id="2.60.120.260">
    <property type="entry name" value="Galactose-binding domain-like"/>
    <property type="match status" value="2"/>
</dbReference>
<evidence type="ECO:0000259" key="3">
    <source>
        <dbReference type="Pfam" id="PF07833"/>
    </source>
</evidence>
<dbReference type="GO" id="GO:0030313">
    <property type="term" value="C:cell envelope"/>
    <property type="evidence" value="ECO:0007669"/>
    <property type="project" value="UniProtKB-SubCell"/>
</dbReference>
<dbReference type="Gene3D" id="3.30.457.10">
    <property type="entry name" value="Copper amine oxidase-like, N-terminal domain"/>
    <property type="match status" value="1"/>
</dbReference>
<dbReference type="InterPro" id="IPR036582">
    <property type="entry name" value="Mao_N_sf"/>
</dbReference>
<feature type="signal peptide" evidence="2">
    <location>
        <begin position="1"/>
        <end position="30"/>
    </location>
</feature>
<evidence type="ECO:0000256" key="1">
    <source>
        <dbReference type="ARBA" id="ARBA00004196"/>
    </source>
</evidence>
<dbReference type="GO" id="GO:0016829">
    <property type="term" value="F:lyase activity"/>
    <property type="evidence" value="ECO:0007669"/>
    <property type="project" value="InterPro"/>
</dbReference>
<dbReference type="Gene3D" id="1.50.10.100">
    <property type="entry name" value="Chondroitin AC/alginate lyase"/>
    <property type="match status" value="1"/>
</dbReference>
<dbReference type="Gene3D" id="2.60.40.2750">
    <property type="match status" value="1"/>
</dbReference>
<dbReference type="Proteomes" id="UP000886743">
    <property type="component" value="Unassembled WGS sequence"/>
</dbReference>
<dbReference type="EMBL" id="DVOF01000213">
    <property type="protein sequence ID" value="HIV03356.1"/>
    <property type="molecule type" value="Genomic_DNA"/>
</dbReference>
<sequence length="1278" mass="141181">MKRATKKVVSLFATLALLLSLFNGYGAVYAADVFSVDTLIEAEDTTLGTGALETEDETASGGKYITSSGERVDDPATVKNPDIVFTVNIPSDGTYAVYAKVIILDDGRDSYHFKWDGDAWETVHPGAKGTNYVWLKLSEKELTAGDHMFYWTHRESLAIYDAFFVTADATKLPAISGGPAASSEPGTSVDSGKYNQFKTEGGSVMFEAEEASINEALVGVVESESASGGKGVRMNKDDRNVPAVDAEAGIGFEIVADKTGTYNVWVRQSCMTEGNDSCFMSVNGAEYKDQGLQRGSVDENDFRWQKLGTMSLTEGGTGSIRIIPRETGAIMDRFIITANLSYMPSGMGELPSEAGSSVIPFPEGQYPLPSITPPPEHPRLMFRAQDMDTIKANMEAEESAAAVAEFNALKEESFDGNLPEKETSNYDGQKLGIIEAKAFDYIMYGNEQHAREAIEAIKNYARTCTYIGLHDYTRQMGHVLFTAAEVYDWCYPVLTDEDKEEIVALCQGIGLNMEIGFPPSGQSAVCGHAGEMQLLRDWLSLAIATYDEYPDIYNFVGGRFFSEFVPVRNYWFTSEAHHQGSAYGSSSRHECELWSQWLIYRMSGETVYIPEMSQVVYQWIYTRRPDGQLLREGDDYNEGIGKNKYWNTIAGPLFYASNFYKDPVLKKQFLRDGGVSNFKYDMWSLTPVQFLIFNDPTIGKEDIDTLPLTKYFDSPLGAMVARTGWNMGMDSPDVLAYMKIGELWGANHNHRDAGNFQIYYKGILASESGYYESYGTDHDANYNKASIAHNTLLISSDSDPIGNQRIPGGEPATLETWLRDDVYRTGEVIGHEFGPDTQEPEYSYIAGDIARAYGSNVDEAVRSMIFMPLEDEDHPAAFVVFDKVTTENADAKKTFMLHMQEEPEVDGNVSIIKRQNDGYNGMLTNQTLLPASPTIEKIGGEGKEFWMGDRNYALQSSINNETSLEAGWGRIEISPSTENNTDYFLNVMYVNDADKDLALEEAELIENDSVAGAKIFNRVAVFSKNKDRITDSVSFDVPGNETELKVNVAGLQAGTWTIKANGTELGTQVATEDGGIIYFTAPAGSYELVYTSADSNKTFEQGNPPEATEGISVRLNSNYLYSDVPPMTVNDRALVPMRALFEALNADVTWDEATATTTATNSYTSIQLTEGQTTAYINGEPVELETPAQIIQDRFLVPLRFVAESLGATVEWDPYGQIIDITARVETKKWDIENLIDIQSAVQSGDDGNGNTILNSFDGLLSTRWAPEGKDGDAWGIY</sequence>
<gene>
    <name evidence="6" type="ORF">IAC74_07250</name>
</gene>
<dbReference type="InterPro" id="IPR040925">
    <property type="entry name" value="HepII_C"/>
</dbReference>
<dbReference type="Gene3D" id="2.70.98.70">
    <property type="match status" value="1"/>
</dbReference>
<proteinExistence type="predicted"/>
<dbReference type="Pfam" id="PF07833">
    <property type="entry name" value="Cu_amine_oxidN1"/>
    <property type="match status" value="1"/>
</dbReference>
<feature type="chain" id="PRO_5039216956" evidence="2">
    <location>
        <begin position="31"/>
        <end position="1278"/>
    </location>
</feature>
<evidence type="ECO:0000313" key="6">
    <source>
        <dbReference type="EMBL" id="HIV03356.1"/>
    </source>
</evidence>
<accession>A0A9D1T149</accession>
<feature type="domain" description="Heparinase II C-terminal" evidence="5">
    <location>
        <begin position="1005"/>
        <end position="1089"/>
    </location>
</feature>
<dbReference type="SUPFAM" id="SSF48230">
    <property type="entry name" value="Chondroitin AC/alginate lyase"/>
    <property type="match status" value="1"/>
</dbReference>
<keyword evidence="2" id="KW-0732">Signal</keyword>
<protein>
    <submittedName>
        <fullName evidence="6">Heparinase II/III family protein</fullName>
    </submittedName>
</protein>
<dbReference type="Pfam" id="PF07940">
    <property type="entry name" value="Hepar_II_III_C"/>
    <property type="match status" value="1"/>
</dbReference>
<dbReference type="InterPro" id="IPR012854">
    <property type="entry name" value="Cu_amine_oxidase-like_N"/>
</dbReference>
<dbReference type="AlphaFoldDB" id="A0A9D1T149"/>
<evidence type="ECO:0000256" key="2">
    <source>
        <dbReference type="SAM" id="SignalP"/>
    </source>
</evidence>
<dbReference type="Pfam" id="PF18675">
    <property type="entry name" value="HepII_C"/>
    <property type="match status" value="1"/>
</dbReference>
<evidence type="ECO:0000259" key="4">
    <source>
        <dbReference type="Pfam" id="PF07940"/>
    </source>
</evidence>
<reference evidence="6" key="1">
    <citation type="submission" date="2020-10" db="EMBL/GenBank/DDBJ databases">
        <authorList>
            <person name="Gilroy R."/>
        </authorList>
    </citation>
    <scope>NUCLEOTIDE SEQUENCE</scope>
    <source>
        <strain evidence="6">4920</strain>
    </source>
</reference>
<dbReference type="InterPro" id="IPR012480">
    <property type="entry name" value="Hepar_II_III_C"/>
</dbReference>
<organism evidence="6 7">
    <name type="scientific">Candidatus Aphodoplasma excrementigallinarum</name>
    <dbReference type="NCBI Taxonomy" id="2840673"/>
    <lineage>
        <taxon>Bacteria</taxon>
        <taxon>Bacillati</taxon>
        <taxon>Bacillota</taxon>
        <taxon>Clostridia</taxon>
        <taxon>Eubacteriales</taxon>
        <taxon>Candidatus Aphodoplasma</taxon>
    </lineage>
</organism>
<feature type="non-terminal residue" evidence="6">
    <location>
        <position position="1278"/>
    </location>
</feature>
<reference evidence="6" key="2">
    <citation type="journal article" date="2021" name="PeerJ">
        <title>Extensive microbial diversity within the chicken gut microbiome revealed by metagenomics and culture.</title>
        <authorList>
            <person name="Gilroy R."/>
            <person name="Ravi A."/>
            <person name="Getino M."/>
            <person name="Pursley I."/>
            <person name="Horton D.L."/>
            <person name="Alikhan N.F."/>
            <person name="Baker D."/>
            <person name="Gharbi K."/>
            <person name="Hall N."/>
            <person name="Watson M."/>
            <person name="Adriaenssens E.M."/>
            <person name="Foster-Nyarko E."/>
            <person name="Jarju S."/>
            <person name="Secka A."/>
            <person name="Antonio M."/>
            <person name="Oren A."/>
            <person name="Chaudhuri R.R."/>
            <person name="La Ragione R."/>
            <person name="Hildebrand F."/>
            <person name="Pallen M.J."/>
        </authorList>
    </citation>
    <scope>NUCLEOTIDE SEQUENCE</scope>
    <source>
        <strain evidence="6">4920</strain>
    </source>
</reference>
<dbReference type="InterPro" id="IPR008929">
    <property type="entry name" value="Chondroitin_lyas"/>
</dbReference>
<name>A0A9D1T149_9FIRM</name>
<comment type="caution">
    <text evidence="6">The sequence shown here is derived from an EMBL/GenBank/DDBJ whole genome shotgun (WGS) entry which is preliminary data.</text>
</comment>
<evidence type="ECO:0000313" key="7">
    <source>
        <dbReference type="Proteomes" id="UP000886743"/>
    </source>
</evidence>
<feature type="domain" description="Heparinase II/III-like C-terminal" evidence="4">
    <location>
        <begin position="735"/>
        <end position="815"/>
    </location>
</feature>
<comment type="subcellular location">
    <subcellularLocation>
        <location evidence="1">Cell envelope</location>
    </subcellularLocation>
</comment>